<proteinExistence type="predicted"/>
<sequence>MFKPMKASDLRKCLPRLRQRFPIIQNFDDNLPTDDLDRFIRFMAKKQHITESEARAEVEDFLYLESLHRELDHS</sequence>
<keyword evidence="2" id="KW-1185">Reference proteome</keyword>
<evidence type="ECO:0000313" key="2">
    <source>
        <dbReference type="Proteomes" id="UP000052022"/>
    </source>
</evidence>
<dbReference type="AlphaFoldDB" id="A0A0P1GJG9"/>
<protein>
    <submittedName>
        <fullName evidence="1">Uncharacterized protein</fullName>
    </submittedName>
</protein>
<evidence type="ECO:0000313" key="1">
    <source>
        <dbReference type="EMBL" id="CUH82243.1"/>
    </source>
</evidence>
<name>A0A0P1GJG9_9RHOB</name>
<dbReference type="EMBL" id="CYSD01000043">
    <property type="protein sequence ID" value="CUH82243.1"/>
    <property type="molecule type" value="Genomic_DNA"/>
</dbReference>
<accession>A0A0P1GJG9</accession>
<reference evidence="1 2" key="1">
    <citation type="submission" date="2015-09" db="EMBL/GenBank/DDBJ databases">
        <authorList>
            <consortium name="Swine Surveillance"/>
        </authorList>
    </citation>
    <scope>NUCLEOTIDE SEQUENCE [LARGE SCALE GENOMIC DNA]</scope>
    <source>
        <strain evidence="1 2">CECT 7557</strain>
    </source>
</reference>
<dbReference type="Proteomes" id="UP000052022">
    <property type="component" value="Unassembled WGS sequence"/>
</dbReference>
<dbReference type="STRING" id="928856.SAMN04488049_105174"/>
<dbReference type="RefSeq" id="WP_271425286.1">
    <property type="nucleotide sequence ID" value="NZ_JAQIPA010000013.1"/>
</dbReference>
<organism evidence="1 2">
    <name type="scientific">Tritonibacter multivorans</name>
    <dbReference type="NCBI Taxonomy" id="928856"/>
    <lineage>
        <taxon>Bacteria</taxon>
        <taxon>Pseudomonadati</taxon>
        <taxon>Pseudomonadota</taxon>
        <taxon>Alphaproteobacteria</taxon>
        <taxon>Rhodobacterales</taxon>
        <taxon>Paracoccaceae</taxon>
        <taxon>Tritonibacter</taxon>
    </lineage>
</organism>
<gene>
    <name evidence="1" type="ORF">TRM7557_03828</name>
</gene>